<accession>A0A4Z0GX61</accession>
<keyword evidence="1" id="KW-1133">Transmembrane helix</keyword>
<reference evidence="2 3" key="1">
    <citation type="journal article" date="2003" name="Int. J. Syst. Evol. Microbiol.">
        <title>Halobacillus salinus sp. nov., isolated from a salt lake on the coast of the East Sea in Korea.</title>
        <authorList>
            <person name="Yoon J.H."/>
            <person name="Kang K.H."/>
            <person name="Park Y.H."/>
        </authorList>
    </citation>
    <scope>NUCLEOTIDE SEQUENCE [LARGE SCALE GENOMIC DNA]</scope>
    <source>
        <strain evidence="2 3">HSL-3</strain>
    </source>
</reference>
<name>A0A4Z0GX61_9BACI</name>
<dbReference type="RefSeq" id="WP_135328726.1">
    <property type="nucleotide sequence ID" value="NZ_SRJC01000008.1"/>
</dbReference>
<protein>
    <submittedName>
        <fullName evidence="2">Uncharacterized protein</fullName>
    </submittedName>
</protein>
<feature type="transmembrane region" description="Helical" evidence="1">
    <location>
        <begin position="40"/>
        <end position="60"/>
    </location>
</feature>
<comment type="caution">
    <text evidence="2">The sequence shown here is derived from an EMBL/GenBank/DDBJ whole genome shotgun (WGS) entry which is preliminary data.</text>
</comment>
<proteinExistence type="predicted"/>
<keyword evidence="3" id="KW-1185">Reference proteome</keyword>
<keyword evidence="1" id="KW-0812">Transmembrane</keyword>
<evidence type="ECO:0000313" key="2">
    <source>
        <dbReference type="EMBL" id="TGB01119.1"/>
    </source>
</evidence>
<dbReference type="EMBL" id="SRJC01000008">
    <property type="protein sequence ID" value="TGB01119.1"/>
    <property type="molecule type" value="Genomic_DNA"/>
</dbReference>
<evidence type="ECO:0000256" key="1">
    <source>
        <dbReference type="SAM" id="Phobius"/>
    </source>
</evidence>
<dbReference type="STRING" id="192814.GCA_900166575_00261"/>
<gene>
    <name evidence="2" type="ORF">E4663_18380</name>
</gene>
<evidence type="ECO:0000313" key="3">
    <source>
        <dbReference type="Proteomes" id="UP000297982"/>
    </source>
</evidence>
<dbReference type="AlphaFoldDB" id="A0A4Z0GX61"/>
<dbReference type="Proteomes" id="UP000297982">
    <property type="component" value="Unassembled WGS sequence"/>
</dbReference>
<keyword evidence="1" id="KW-0472">Membrane</keyword>
<organism evidence="2 3">
    <name type="scientific">Halobacillus salinus</name>
    <dbReference type="NCBI Taxonomy" id="192814"/>
    <lineage>
        <taxon>Bacteria</taxon>
        <taxon>Bacillati</taxon>
        <taxon>Bacillota</taxon>
        <taxon>Bacilli</taxon>
        <taxon>Bacillales</taxon>
        <taxon>Bacillaceae</taxon>
        <taxon>Halobacillus</taxon>
    </lineage>
</organism>
<sequence length="288" mass="33206">MDERLKRSRKALDSYYSDEVKRNIRNKIVDGMEEKKKKNIFRPIMVGASLCIVLVLSFVLTQAEFNTASGGSHEKVVENEVVMKESAFSDSDYEQFAVTLTDYELPTEGRLTDEEAKEKLGIMYHPDFPVVAYGNGLVFDEDSHSLTGTYDYKDIKEIVPYGTQVLGLLRSEIDSSSQHKWTVEGYNTAFRMEPLEDLSKQNRESVVNGEGWAHLQRGIETQLVILEPFEKQLSEEGYEDLAAWLDETIGYFEQAHQFERENWEKAYQWYVQGSNNIDRMEFELGQAD</sequence>